<keyword evidence="11" id="KW-1185">Reference proteome</keyword>
<feature type="transmembrane region" description="Helical" evidence="9">
    <location>
        <begin position="146"/>
        <end position="167"/>
    </location>
</feature>
<keyword evidence="6 9" id="KW-1133">Transmembrane helix</keyword>
<keyword evidence="7 9" id="KW-0472">Membrane</keyword>
<dbReference type="Pfam" id="PF09721">
    <property type="entry name" value="Exosortase_EpsH"/>
    <property type="match status" value="1"/>
</dbReference>
<keyword evidence="3" id="KW-0645">Protease</keyword>
<feature type="region of interest" description="Disordered" evidence="8">
    <location>
        <begin position="1"/>
        <end position="20"/>
    </location>
</feature>
<keyword evidence="5" id="KW-0378">Hydrolase</keyword>
<evidence type="ECO:0000313" key="10">
    <source>
        <dbReference type="EMBL" id="GHB97554.1"/>
    </source>
</evidence>
<dbReference type="InterPro" id="IPR026392">
    <property type="entry name" value="Exo/Archaeosortase_dom"/>
</dbReference>
<dbReference type="EMBL" id="BMXG01000006">
    <property type="protein sequence ID" value="GHB97554.1"/>
    <property type="molecule type" value="Genomic_DNA"/>
</dbReference>
<feature type="transmembrane region" description="Helical" evidence="9">
    <location>
        <begin position="122"/>
        <end position="140"/>
    </location>
</feature>
<evidence type="ECO:0000256" key="8">
    <source>
        <dbReference type="SAM" id="MobiDB-lite"/>
    </source>
</evidence>
<evidence type="ECO:0000256" key="6">
    <source>
        <dbReference type="ARBA" id="ARBA00022989"/>
    </source>
</evidence>
<feature type="transmembrane region" description="Helical" evidence="9">
    <location>
        <begin position="90"/>
        <end position="110"/>
    </location>
</feature>
<protein>
    <recommendedName>
        <fullName evidence="12">Exosortase/archaeosortase family protein</fullName>
    </recommendedName>
</protein>
<keyword evidence="2" id="KW-1003">Cell membrane</keyword>
<comment type="caution">
    <text evidence="10">The sequence shown here is derived from an EMBL/GenBank/DDBJ whole genome shotgun (WGS) entry which is preliminary data.</text>
</comment>
<evidence type="ECO:0000313" key="11">
    <source>
        <dbReference type="Proteomes" id="UP000642829"/>
    </source>
</evidence>
<dbReference type="GO" id="GO:0006508">
    <property type="term" value="P:proteolysis"/>
    <property type="evidence" value="ECO:0007669"/>
    <property type="project" value="UniProtKB-KW"/>
</dbReference>
<dbReference type="Proteomes" id="UP000642829">
    <property type="component" value="Unassembled WGS sequence"/>
</dbReference>
<dbReference type="GO" id="GO:0008233">
    <property type="term" value="F:peptidase activity"/>
    <property type="evidence" value="ECO:0007669"/>
    <property type="project" value="UniProtKB-KW"/>
</dbReference>
<organism evidence="10 11">
    <name type="scientific">Cerasicoccus arenae</name>
    <dbReference type="NCBI Taxonomy" id="424488"/>
    <lineage>
        <taxon>Bacteria</taxon>
        <taxon>Pseudomonadati</taxon>
        <taxon>Verrucomicrobiota</taxon>
        <taxon>Opitutia</taxon>
        <taxon>Puniceicoccales</taxon>
        <taxon>Cerasicoccaceae</taxon>
        <taxon>Cerasicoccus</taxon>
    </lineage>
</organism>
<proteinExistence type="predicted"/>
<feature type="transmembrane region" description="Helical" evidence="9">
    <location>
        <begin position="217"/>
        <end position="241"/>
    </location>
</feature>
<dbReference type="AlphaFoldDB" id="A0A8J3D950"/>
<evidence type="ECO:0000256" key="7">
    <source>
        <dbReference type="ARBA" id="ARBA00023136"/>
    </source>
</evidence>
<reference evidence="10" key="2">
    <citation type="submission" date="2020-09" db="EMBL/GenBank/DDBJ databases">
        <authorList>
            <person name="Sun Q."/>
            <person name="Kim S."/>
        </authorList>
    </citation>
    <scope>NUCLEOTIDE SEQUENCE</scope>
    <source>
        <strain evidence="10">KCTC 12870</strain>
    </source>
</reference>
<feature type="transmembrane region" description="Helical" evidence="9">
    <location>
        <begin position="179"/>
        <end position="197"/>
    </location>
</feature>
<gene>
    <name evidence="10" type="ORF">GCM10007047_11740</name>
</gene>
<reference evidence="10" key="1">
    <citation type="journal article" date="2014" name="Int. J. Syst. Evol. Microbiol.">
        <title>Complete genome sequence of Corynebacterium casei LMG S-19264T (=DSM 44701T), isolated from a smear-ripened cheese.</title>
        <authorList>
            <consortium name="US DOE Joint Genome Institute (JGI-PGF)"/>
            <person name="Walter F."/>
            <person name="Albersmeier A."/>
            <person name="Kalinowski J."/>
            <person name="Ruckert C."/>
        </authorList>
    </citation>
    <scope>NUCLEOTIDE SEQUENCE</scope>
    <source>
        <strain evidence="10">KCTC 12870</strain>
    </source>
</reference>
<evidence type="ECO:0000256" key="4">
    <source>
        <dbReference type="ARBA" id="ARBA00022692"/>
    </source>
</evidence>
<evidence type="ECO:0000256" key="9">
    <source>
        <dbReference type="SAM" id="Phobius"/>
    </source>
</evidence>
<sequence length="326" mass="35680">MPNHSEQPASPEIPKPKTASAPSIVDWPIMLATYLGAMLVFYPLIRWLFRATEASEQLLHALIVLSAAGTFLLLEKRRKLTLVLAHDQRSVGLLIASFILVALVMVLPLNNQSVAGSFAHEVLLLIAFGLTLASLVRYTLGCHVARASQGFIVAFTFFMLLALALPVLDWPMRALAGKWSMNLLGWLGYGANLQLLNLPTPVPGPPELVLSVAGRPFIVAAECNGFGLLSASLLVTILLAVYRKLNMLDFILVFILAVGTAFIANTLRILIIILLAPKVDNYLMMHEIVGLICFYSALGFLWWYIYGFGRGKAQANPTKPSQLPET</sequence>
<feature type="transmembrane region" description="Helical" evidence="9">
    <location>
        <begin position="288"/>
        <end position="306"/>
    </location>
</feature>
<evidence type="ECO:0000256" key="3">
    <source>
        <dbReference type="ARBA" id="ARBA00022670"/>
    </source>
</evidence>
<evidence type="ECO:0008006" key="12">
    <source>
        <dbReference type="Google" id="ProtNLM"/>
    </source>
</evidence>
<dbReference type="RefSeq" id="WP_189512894.1">
    <property type="nucleotide sequence ID" value="NZ_BMXG01000006.1"/>
</dbReference>
<dbReference type="NCBIfam" id="TIGR04178">
    <property type="entry name" value="exo_archaeo"/>
    <property type="match status" value="1"/>
</dbReference>
<feature type="transmembrane region" description="Helical" evidence="9">
    <location>
        <begin position="250"/>
        <end position="276"/>
    </location>
</feature>
<dbReference type="GO" id="GO:0005886">
    <property type="term" value="C:plasma membrane"/>
    <property type="evidence" value="ECO:0007669"/>
    <property type="project" value="UniProtKB-SubCell"/>
</dbReference>
<name>A0A8J3D950_9BACT</name>
<feature type="transmembrane region" description="Helical" evidence="9">
    <location>
        <begin position="57"/>
        <end position="74"/>
    </location>
</feature>
<dbReference type="InterPro" id="IPR019127">
    <property type="entry name" value="Exosortase"/>
</dbReference>
<feature type="transmembrane region" description="Helical" evidence="9">
    <location>
        <begin position="27"/>
        <end position="45"/>
    </location>
</feature>
<evidence type="ECO:0000256" key="5">
    <source>
        <dbReference type="ARBA" id="ARBA00022801"/>
    </source>
</evidence>
<accession>A0A8J3D950</accession>
<evidence type="ECO:0000256" key="1">
    <source>
        <dbReference type="ARBA" id="ARBA00004651"/>
    </source>
</evidence>
<keyword evidence="4 9" id="KW-0812">Transmembrane</keyword>
<comment type="subcellular location">
    <subcellularLocation>
        <location evidence="1">Cell membrane</location>
        <topology evidence="1">Multi-pass membrane protein</topology>
    </subcellularLocation>
</comment>
<evidence type="ECO:0000256" key="2">
    <source>
        <dbReference type="ARBA" id="ARBA00022475"/>
    </source>
</evidence>